<evidence type="ECO:0000313" key="2">
    <source>
        <dbReference type="Proteomes" id="UP000528322"/>
    </source>
</evidence>
<evidence type="ECO:0000313" key="1">
    <source>
        <dbReference type="EMBL" id="MBB5022790.1"/>
    </source>
</evidence>
<dbReference type="EMBL" id="JACHID010000016">
    <property type="protein sequence ID" value="MBB5022790.1"/>
    <property type="molecule type" value="Genomic_DNA"/>
</dbReference>
<dbReference type="AlphaFoldDB" id="A0A7W7Y633"/>
<sequence length="105" mass="11749">MKGMTESRGLAYFATVSKSQTGSLTVINKGKFDNFWATSFPSVNGQFFFYPVLANKIDPPIRSTIQFFLQSITLSPQITVVQSKIRRQLASVAQKLQQPLLVFLS</sequence>
<proteinExistence type="predicted"/>
<keyword evidence="2" id="KW-1185">Reference proteome</keyword>
<protein>
    <submittedName>
        <fullName evidence="1">Uncharacterized protein</fullName>
    </submittedName>
</protein>
<gene>
    <name evidence="1" type="ORF">HNR37_002134</name>
</gene>
<name>A0A7W7Y633_9BACT</name>
<organism evidence="1 2">
    <name type="scientific">Desulfurispira natronophila</name>
    <dbReference type="NCBI Taxonomy" id="682562"/>
    <lineage>
        <taxon>Bacteria</taxon>
        <taxon>Pseudomonadati</taxon>
        <taxon>Chrysiogenota</taxon>
        <taxon>Chrysiogenia</taxon>
        <taxon>Chrysiogenales</taxon>
        <taxon>Chrysiogenaceae</taxon>
        <taxon>Desulfurispira</taxon>
    </lineage>
</organism>
<dbReference type="Proteomes" id="UP000528322">
    <property type="component" value="Unassembled WGS sequence"/>
</dbReference>
<reference evidence="1 2" key="1">
    <citation type="submission" date="2020-08" db="EMBL/GenBank/DDBJ databases">
        <title>Genomic Encyclopedia of Type Strains, Phase IV (KMG-IV): sequencing the most valuable type-strain genomes for metagenomic binning, comparative biology and taxonomic classification.</title>
        <authorList>
            <person name="Goeker M."/>
        </authorList>
    </citation>
    <scope>NUCLEOTIDE SEQUENCE [LARGE SCALE GENOMIC DNA]</scope>
    <source>
        <strain evidence="1 2">DSM 22071</strain>
    </source>
</reference>
<comment type="caution">
    <text evidence="1">The sequence shown here is derived from an EMBL/GenBank/DDBJ whole genome shotgun (WGS) entry which is preliminary data.</text>
</comment>
<accession>A0A7W7Y633</accession>